<dbReference type="InterPro" id="IPR030678">
    <property type="entry name" value="Peptide/Ni-bd"/>
</dbReference>
<dbReference type="PIRSF" id="PIRSF002741">
    <property type="entry name" value="MppA"/>
    <property type="match status" value="1"/>
</dbReference>
<dbReference type="Proteomes" id="UP001595443">
    <property type="component" value="Unassembled WGS sequence"/>
</dbReference>
<dbReference type="PANTHER" id="PTHR30290:SF64">
    <property type="entry name" value="ABC TRANSPORTER PERIPLASMIC BINDING PROTEIN"/>
    <property type="match status" value="1"/>
</dbReference>
<feature type="domain" description="Solute-binding protein family 5" evidence="4">
    <location>
        <begin position="120"/>
        <end position="522"/>
    </location>
</feature>
<dbReference type="RefSeq" id="WP_377833172.1">
    <property type="nucleotide sequence ID" value="NZ_JBHRSK010000006.1"/>
</dbReference>
<keyword evidence="3" id="KW-0732">Signal</keyword>
<dbReference type="InterPro" id="IPR039424">
    <property type="entry name" value="SBP_5"/>
</dbReference>
<dbReference type="PANTHER" id="PTHR30290">
    <property type="entry name" value="PERIPLASMIC BINDING COMPONENT OF ABC TRANSPORTER"/>
    <property type="match status" value="1"/>
</dbReference>
<organism evidence="5 6">
    <name type="scientific">Acidimangrovimonas pyrenivorans</name>
    <dbReference type="NCBI Taxonomy" id="2030798"/>
    <lineage>
        <taxon>Bacteria</taxon>
        <taxon>Pseudomonadati</taxon>
        <taxon>Pseudomonadota</taxon>
        <taxon>Alphaproteobacteria</taxon>
        <taxon>Rhodobacterales</taxon>
        <taxon>Paracoccaceae</taxon>
        <taxon>Acidimangrovimonas</taxon>
    </lineage>
</organism>
<evidence type="ECO:0000256" key="3">
    <source>
        <dbReference type="ARBA" id="ARBA00022729"/>
    </source>
</evidence>
<dbReference type="Gene3D" id="3.10.105.10">
    <property type="entry name" value="Dipeptide-binding Protein, Domain 3"/>
    <property type="match status" value="1"/>
</dbReference>
<evidence type="ECO:0000256" key="1">
    <source>
        <dbReference type="ARBA" id="ARBA00004418"/>
    </source>
</evidence>
<name>A0ABV7AI88_9RHOB</name>
<evidence type="ECO:0000313" key="6">
    <source>
        <dbReference type="Proteomes" id="UP001595443"/>
    </source>
</evidence>
<dbReference type="Gene3D" id="3.40.190.10">
    <property type="entry name" value="Periplasmic binding protein-like II"/>
    <property type="match status" value="1"/>
</dbReference>
<evidence type="ECO:0000259" key="4">
    <source>
        <dbReference type="Pfam" id="PF00496"/>
    </source>
</evidence>
<evidence type="ECO:0000313" key="5">
    <source>
        <dbReference type="EMBL" id="MFC2968472.1"/>
    </source>
</evidence>
<keyword evidence="6" id="KW-1185">Reference proteome</keyword>
<gene>
    <name evidence="5" type="ORF">ACFOES_10235</name>
</gene>
<dbReference type="Pfam" id="PF00496">
    <property type="entry name" value="SBP_bac_5"/>
    <property type="match status" value="1"/>
</dbReference>
<protein>
    <submittedName>
        <fullName evidence="5">Extracellular solute-binding protein</fullName>
    </submittedName>
</protein>
<dbReference type="InterPro" id="IPR000914">
    <property type="entry name" value="SBP_5_dom"/>
</dbReference>
<dbReference type="SUPFAM" id="SSF53850">
    <property type="entry name" value="Periplasmic binding protein-like II"/>
    <property type="match status" value="1"/>
</dbReference>
<sequence>MLATLIWLLAAAGGHAQSDGIQADAGQAEAGVTTSYGISPFGTLKYPADFKHLDYVNPDAPKGGEISEWMIGGFDSMNPYTIKGRAGALSSMFYESLLTGVDDEPGAAYCLICKTITYPKDRSWVIFTMRPEAKFSDGSPVTAEDVAFSYETLLKKGLPDFRFVLAQQVDKAEVLGPHKIKFTFKKGFPTRDLPQMVGSLPIFSKADFERTHRDFAASSLKPMLGSGPYVLDSLDVDQRIVYRRNPDYWGKDLPINVGRYNFDKIRIEYYGDSNAAFEGFKAGSYTFRGENSSKLWATSYNFPAVQKGWVKVAELPNGNIASGQGFIFNLRRPKFQDIRVREAIGLAFNFEWSNETLFYGQYARINSFWENSDLAAKGKPSPGELKLLEPLAGELPPGVLTEDAVMAPVSGKRQLDRRNLRKASRLLDEAGWKVGKDGKRRNAKGETLKVEFLNDQQAFDRVINPYVENLQRLGIDAYMTRVDSSQYTTRIRNPDYDFDIITGMLGQSYIPSSGLKQYFGSETANVSTFNQMGLQDKAVDALIDDVLNANTKPAMVTAVHALDRVLRALHFWVPEWYKNKYTVAYYDMYEHPKNMPPHALGETDFWWYNAKKAAALKAAGAFQ</sequence>
<dbReference type="CDD" id="cd08497">
    <property type="entry name" value="MbnE-like"/>
    <property type="match status" value="1"/>
</dbReference>
<comment type="subcellular location">
    <subcellularLocation>
        <location evidence="1">Periplasm</location>
    </subcellularLocation>
</comment>
<proteinExistence type="inferred from homology"/>
<evidence type="ECO:0000256" key="2">
    <source>
        <dbReference type="ARBA" id="ARBA00005695"/>
    </source>
</evidence>
<dbReference type="EMBL" id="JBHRSK010000006">
    <property type="protein sequence ID" value="MFC2968472.1"/>
    <property type="molecule type" value="Genomic_DNA"/>
</dbReference>
<comment type="caution">
    <text evidence="5">The sequence shown here is derived from an EMBL/GenBank/DDBJ whole genome shotgun (WGS) entry which is preliminary data.</text>
</comment>
<reference evidence="6" key="1">
    <citation type="journal article" date="2019" name="Int. J. Syst. Evol. Microbiol.">
        <title>The Global Catalogue of Microorganisms (GCM) 10K type strain sequencing project: providing services to taxonomists for standard genome sequencing and annotation.</title>
        <authorList>
            <consortium name="The Broad Institute Genomics Platform"/>
            <consortium name="The Broad Institute Genome Sequencing Center for Infectious Disease"/>
            <person name="Wu L."/>
            <person name="Ma J."/>
        </authorList>
    </citation>
    <scope>NUCLEOTIDE SEQUENCE [LARGE SCALE GENOMIC DNA]</scope>
    <source>
        <strain evidence="6">KCTC 62192</strain>
    </source>
</reference>
<accession>A0ABV7AI88</accession>
<comment type="similarity">
    <text evidence="2">Belongs to the bacterial solute-binding protein 5 family.</text>
</comment>